<dbReference type="Proteomes" id="UP000317178">
    <property type="component" value="Chromosome"/>
</dbReference>
<keyword evidence="4" id="KW-1185">Reference proteome</keyword>
<dbReference type="RefSeq" id="WP_144993590.1">
    <property type="nucleotide sequence ID" value="NZ_CP036281.1"/>
</dbReference>
<keyword evidence="2" id="KW-1133">Transmembrane helix</keyword>
<dbReference type="EMBL" id="CP036281">
    <property type="protein sequence ID" value="QDU79184.1"/>
    <property type="molecule type" value="Genomic_DNA"/>
</dbReference>
<protein>
    <recommendedName>
        <fullName evidence="5">Chromosome partition protein Smc</fullName>
    </recommendedName>
</protein>
<organism evidence="3 4">
    <name type="scientific">Polystyrenella longa</name>
    <dbReference type="NCBI Taxonomy" id="2528007"/>
    <lineage>
        <taxon>Bacteria</taxon>
        <taxon>Pseudomonadati</taxon>
        <taxon>Planctomycetota</taxon>
        <taxon>Planctomycetia</taxon>
        <taxon>Planctomycetales</taxon>
        <taxon>Planctomycetaceae</taxon>
        <taxon>Polystyrenella</taxon>
    </lineage>
</organism>
<keyword evidence="1" id="KW-0175">Coiled coil</keyword>
<reference evidence="3 4" key="1">
    <citation type="submission" date="2019-02" db="EMBL/GenBank/DDBJ databases">
        <title>Deep-cultivation of Planctomycetes and their phenomic and genomic characterization uncovers novel biology.</title>
        <authorList>
            <person name="Wiegand S."/>
            <person name="Jogler M."/>
            <person name="Boedeker C."/>
            <person name="Pinto D."/>
            <person name="Vollmers J."/>
            <person name="Rivas-Marin E."/>
            <person name="Kohn T."/>
            <person name="Peeters S.H."/>
            <person name="Heuer A."/>
            <person name="Rast P."/>
            <person name="Oberbeckmann S."/>
            <person name="Bunk B."/>
            <person name="Jeske O."/>
            <person name="Meyerdierks A."/>
            <person name="Storesund J.E."/>
            <person name="Kallscheuer N."/>
            <person name="Luecker S."/>
            <person name="Lage O.M."/>
            <person name="Pohl T."/>
            <person name="Merkel B.J."/>
            <person name="Hornburger P."/>
            <person name="Mueller R.-W."/>
            <person name="Bruemmer F."/>
            <person name="Labrenz M."/>
            <person name="Spormann A.M."/>
            <person name="Op den Camp H."/>
            <person name="Overmann J."/>
            <person name="Amann R."/>
            <person name="Jetten M.S.M."/>
            <person name="Mascher T."/>
            <person name="Medema M.H."/>
            <person name="Devos D.P."/>
            <person name="Kaster A.-K."/>
            <person name="Ovreas L."/>
            <person name="Rohde M."/>
            <person name="Galperin M.Y."/>
            <person name="Jogler C."/>
        </authorList>
    </citation>
    <scope>NUCLEOTIDE SEQUENCE [LARGE SCALE GENOMIC DNA]</scope>
    <source>
        <strain evidence="3 4">Pla110</strain>
    </source>
</reference>
<evidence type="ECO:0000256" key="2">
    <source>
        <dbReference type="SAM" id="Phobius"/>
    </source>
</evidence>
<accession>A0A518CJ13</accession>
<feature type="coiled-coil region" evidence="1">
    <location>
        <begin position="79"/>
        <end position="222"/>
    </location>
</feature>
<sequence length="223" mass="25513">MKTNLGKVLVVLTFIASIIFMMAAMNLYYGSYNWQEKIATVENYTILPVDGPEGNRYQRTDNVTNQTVGSISFLPEVLVATIKDETNKLRAANADLKRQIDAVNKKITSYEAMIETDRKGLDKKITELQAEIEQTLEQTQNLSVQLVTLTTEANETLVDAQKRREDIARLNAQLDEIKTEDFRLEEQKIKLVDLVTRYKEIARALKRRQEQLKQEVDTVAEAN</sequence>
<dbReference type="AlphaFoldDB" id="A0A518CJ13"/>
<name>A0A518CJ13_9PLAN</name>
<keyword evidence="2" id="KW-0472">Membrane</keyword>
<evidence type="ECO:0000313" key="4">
    <source>
        <dbReference type="Proteomes" id="UP000317178"/>
    </source>
</evidence>
<keyword evidence="2" id="KW-0812">Transmembrane</keyword>
<evidence type="ECO:0008006" key="5">
    <source>
        <dbReference type="Google" id="ProtNLM"/>
    </source>
</evidence>
<dbReference type="KEGG" id="plon:Pla110_08890"/>
<evidence type="ECO:0000313" key="3">
    <source>
        <dbReference type="EMBL" id="QDU79184.1"/>
    </source>
</evidence>
<feature type="transmembrane region" description="Helical" evidence="2">
    <location>
        <begin position="6"/>
        <end position="29"/>
    </location>
</feature>
<evidence type="ECO:0000256" key="1">
    <source>
        <dbReference type="SAM" id="Coils"/>
    </source>
</evidence>
<gene>
    <name evidence="3" type="ORF">Pla110_08890</name>
</gene>
<proteinExistence type="predicted"/>